<name>A0A7K1U898_9BACT</name>
<dbReference type="PANTHER" id="PTHR34846:SF10">
    <property type="entry name" value="CYTOPLASMIC PROTEIN"/>
    <property type="match status" value="1"/>
</dbReference>
<gene>
    <name evidence="2" type="ORF">GO493_19665</name>
</gene>
<dbReference type="Pfam" id="PF02627">
    <property type="entry name" value="CMD"/>
    <property type="match status" value="1"/>
</dbReference>
<evidence type="ECO:0000313" key="2">
    <source>
        <dbReference type="EMBL" id="MVT10500.1"/>
    </source>
</evidence>
<dbReference type="SUPFAM" id="SSF69118">
    <property type="entry name" value="AhpD-like"/>
    <property type="match status" value="1"/>
</dbReference>
<dbReference type="InterPro" id="IPR029032">
    <property type="entry name" value="AhpD-like"/>
</dbReference>
<comment type="caution">
    <text evidence="2">The sequence shown here is derived from an EMBL/GenBank/DDBJ whole genome shotgun (WGS) entry which is preliminary data.</text>
</comment>
<dbReference type="Proteomes" id="UP000461730">
    <property type="component" value="Unassembled WGS sequence"/>
</dbReference>
<feature type="domain" description="Carboxymuconolactone decarboxylase-like" evidence="1">
    <location>
        <begin position="19"/>
        <end position="93"/>
    </location>
</feature>
<dbReference type="PANTHER" id="PTHR34846">
    <property type="entry name" value="4-CARBOXYMUCONOLACTONE DECARBOXYLASE FAMILY PROTEIN (AFU_ORTHOLOGUE AFUA_6G11590)"/>
    <property type="match status" value="1"/>
</dbReference>
<evidence type="ECO:0000259" key="1">
    <source>
        <dbReference type="Pfam" id="PF02627"/>
    </source>
</evidence>
<organism evidence="2 3">
    <name type="scientific">Chitinophaga tropicalis</name>
    <dbReference type="NCBI Taxonomy" id="2683588"/>
    <lineage>
        <taxon>Bacteria</taxon>
        <taxon>Pseudomonadati</taxon>
        <taxon>Bacteroidota</taxon>
        <taxon>Chitinophagia</taxon>
        <taxon>Chitinophagales</taxon>
        <taxon>Chitinophagaceae</taxon>
        <taxon>Chitinophaga</taxon>
    </lineage>
</organism>
<accession>A0A7K1U898</accession>
<dbReference type="EMBL" id="WRXN01000009">
    <property type="protein sequence ID" value="MVT10500.1"/>
    <property type="molecule type" value="Genomic_DNA"/>
</dbReference>
<dbReference type="NCBIfam" id="TIGR00778">
    <property type="entry name" value="ahpD_dom"/>
    <property type="match status" value="1"/>
</dbReference>
<reference evidence="2 3" key="1">
    <citation type="submission" date="2019-12" db="EMBL/GenBank/DDBJ databases">
        <title>Chitinophaga sp. strain ysch24 (GDMCC 1.1355), whole genome shotgun sequence.</title>
        <authorList>
            <person name="Zhang X."/>
        </authorList>
    </citation>
    <scope>NUCLEOTIDE SEQUENCE [LARGE SCALE GENOMIC DNA]</scope>
    <source>
        <strain evidence="3">ysch24</strain>
    </source>
</reference>
<sequence>MTPRINIQDIPKGMMDCLMKTGAYIRSTNLDKKLTTLIEYRVSQINSCAFCLDMHHKEAIHMGESESRLHGLAAWREFDYYTDKERAALAFAEVLTNANHQDVDDQTYAALEAVFTKEEIIHLTLEITMINTWNRLNKTFKTKPGYYKVGQY</sequence>
<keyword evidence="3" id="KW-1185">Reference proteome</keyword>
<dbReference type="AlphaFoldDB" id="A0A7K1U898"/>
<dbReference type="RefSeq" id="WP_157307946.1">
    <property type="nucleotide sequence ID" value="NZ_WRXN01000009.1"/>
</dbReference>
<proteinExistence type="predicted"/>
<evidence type="ECO:0000313" key="3">
    <source>
        <dbReference type="Proteomes" id="UP000461730"/>
    </source>
</evidence>
<dbReference type="InterPro" id="IPR004675">
    <property type="entry name" value="AhpD_core"/>
</dbReference>
<dbReference type="Gene3D" id="1.20.1290.10">
    <property type="entry name" value="AhpD-like"/>
    <property type="match status" value="1"/>
</dbReference>
<dbReference type="GO" id="GO:0051920">
    <property type="term" value="F:peroxiredoxin activity"/>
    <property type="evidence" value="ECO:0007669"/>
    <property type="project" value="InterPro"/>
</dbReference>
<dbReference type="InterPro" id="IPR003779">
    <property type="entry name" value="CMD-like"/>
</dbReference>
<protein>
    <submittedName>
        <fullName evidence="2">Carboxymuconolactone decarboxylase family protein</fullName>
    </submittedName>
</protein>